<dbReference type="InterPro" id="IPR010169">
    <property type="entry name" value="AcOrn-deacetyl"/>
</dbReference>
<dbReference type="InterPro" id="IPR050072">
    <property type="entry name" value="Peptidase_M20A"/>
</dbReference>
<organism evidence="9 10">
    <name type="scientific">Thalassococcus arenae</name>
    <dbReference type="NCBI Taxonomy" id="2851652"/>
    <lineage>
        <taxon>Bacteria</taxon>
        <taxon>Pseudomonadati</taxon>
        <taxon>Pseudomonadota</taxon>
        <taxon>Alphaproteobacteria</taxon>
        <taxon>Rhodobacterales</taxon>
        <taxon>Roseobacteraceae</taxon>
        <taxon>Thalassococcus</taxon>
    </lineage>
</organism>
<evidence type="ECO:0000313" key="10">
    <source>
        <dbReference type="Proteomes" id="UP001166293"/>
    </source>
</evidence>
<evidence type="ECO:0000259" key="8">
    <source>
        <dbReference type="Pfam" id="PF07687"/>
    </source>
</evidence>
<keyword evidence="10" id="KW-1185">Reference proteome</keyword>
<dbReference type="EMBL" id="JAHRWL010000001">
    <property type="protein sequence ID" value="MBV2360193.1"/>
    <property type="molecule type" value="Genomic_DNA"/>
</dbReference>
<dbReference type="Proteomes" id="UP001166293">
    <property type="component" value="Unassembled WGS sequence"/>
</dbReference>
<dbReference type="RefSeq" id="WP_217777964.1">
    <property type="nucleotide sequence ID" value="NZ_JAHRWL010000001.1"/>
</dbReference>
<keyword evidence="5 9" id="KW-0378">Hydrolase</keyword>
<dbReference type="CDD" id="cd03894">
    <property type="entry name" value="M20_ArgE"/>
    <property type="match status" value="1"/>
</dbReference>
<keyword evidence="4" id="KW-0028">Amino-acid biosynthesis</keyword>
<evidence type="ECO:0000313" key="9">
    <source>
        <dbReference type="EMBL" id="MBV2360193.1"/>
    </source>
</evidence>
<protein>
    <submittedName>
        <fullName evidence="9">Acetylornithine deacetylase</fullName>
        <ecNumber evidence="9">3.5.1.16</ecNumber>
    </submittedName>
</protein>
<evidence type="ECO:0000256" key="7">
    <source>
        <dbReference type="ARBA" id="ARBA00023285"/>
    </source>
</evidence>
<dbReference type="NCBIfam" id="NF005710">
    <property type="entry name" value="PRK07522.1"/>
    <property type="match status" value="1"/>
</dbReference>
<evidence type="ECO:0000256" key="1">
    <source>
        <dbReference type="ARBA" id="ARBA00005691"/>
    </source>
</evidence>
<keyword evidence="2" id="KW-0963">Cytoplasm</keyword>
<gene>
    <name evidence="9" type="primary">argE</name>
    <name evidence="9" type="ORF">KUH32_10440</name>
</gene>
<sequence>MTATAILADLVAFPTVSDRPNLALLDYAADHLHRAGARLHHLPAPCGTKANLVASFGPDGPGGVLLSGHVDVVPVDGQNWASDPFTLRDSGDRLYGRGTCDMKGFVACVLAAAPDLAQSRQPLHVTLTHDEEVGCLGARAMMPRLAGLNIAPEIVIVGEPTGMEIVDGHKGCCEYSVTFSGLEGHGSTPDLGANAVAAAARYAACLLDLAEALKSRAPAASPFDPPWTTINIGRLSGGSTHNVIPARAELDWEMRPVRDGDAAFVHEALRAFTETTLMPMLRAAPGAAIATTTIGEVAGLTPQADNPARDLVARLTGRNATHTVPFGTEAGLFQQAGAAVVLCGPGHIAQAHKADEYVSTDQLAQCSQMLARLAQTLR</sequence>
<name>A0ABS6N8Q6_9RHOB</name>
<evidence type="ECO:0000256" key="5">
    <source>
        <dbReference type="ARBA" id="ARBA00022801"/>
    </source>
</evidence>
<dbReference type="GO" id="GO:0008777">
    <property type="term" value="F:acetylornithine deacetylase activity"/>
    <property type="evidence" value="ECO:0007669"/>
    <property type="project" value="UniProtKB-EC"/>
</dbReference>
<accession>A0ABS6N8Q6</accession>
<dbReference type="PROSITE" id="PS00758">
    <property type="entry name" value="ARGE_DAPE_CPG2_1"/>
    <property type="match status" value="1"/>
</dbReference>
<keyword evidence="7" id="KW-0170">Cobalt</keyword>
<keyword evidence="6" id="KW-0862">Zinc</keyword>
<evidence type="ECO:0000256" key="3">
    <source>
        <dbReference type="ARBA" id="ARBA00022571"/>
    </source>
</evidence>
<comment type="similarity">
    <text evidence="1">Belongs to the peptidase M20A family. ArgE subfamily.</text>
</comment>
<dbReference type="InterPro" id="IPR002933">
    <property type="entry name" value="Peptidase_M20"/>
</dbReference>
<dbReference type="InterPro" id="IPR001261">
    <property type="entry name" value="ArgE/DapE_CS"/>
</dbReference>
<dbReference type="Pfam" id="PF07687">
    <property type="entry name" value="M20_dimer"/>
    <property type="match status" value="1"/>
</dbReference>
<dbReference type="PANTHER" id="PTHR43808:SF31">
    <property type="entry name" value="N-ACETYL-L-CITRULLINE DEACETYLASE"/>
    <property type="match status" value="1"/>
</dbReference>
<keyword evidence="3" id="KW-0055">Arginine biosynthesis</keyword>
<dbReference type="PROSITE" id="PS00759">
    <property type="entry name" value="ARGE_DAPE_CPG2_2"/>
    <property type="match status" value="1"/>
</dbReference>
<dbReference type="EC" id="3.5.1.16" evidence="9"/>
<evidence type="ECO:0000256" key="6">
    <source>
        <dbReference type="ARBA" id="ARBA00022833"/>
    </source>
</evidence>
<evidence type="ECO:0000256" key="2">
    <source>
        <dbReference type="ARBA" id="ARBA00022490"/>
    </source>
</evidence>
<dbReference type="Pfam" id="PF01546">
    <property type="entry name" value="Peptidase_M20"/>
    <property type="match status" value="1"/>
</dbReference>
<dbReference type="PANTHER" id="PTHR43808">
    <property type="entry name" value="ACETYLORNITHINE DEACETYLASE"/>
    <property type="match status" value="1"/>
</dbReference>
<proteinExistence type="inferred from homology"/>
<evidence type="ECO:0000256" key="4">
    <source>
        <dbReference type="ARBA" id="ARBA00022605"/>
    </source>
</evidence>
<comment type="caution">
    <text evidence="9">The sequence shown here is derived from an EMBL/GenBank/DDBJ whole genome shotgun (WGS) entry which is preliminary data.</text>
</comment>
<feature type="domain" description="Peptidase M20 dimerisation" evidence="8">
    <location>
        <begin position="168"/>
        <end position="275"/>
    </location>
</feature>
<dbReference type="InterPro" id="IPR011650">
    <property type="entry name" value="Peptidase_M20_dimer"/>
</dbReference>
<reference evidence="9" key="1">
    <citation type="submission" date="2021-06" db="EMBL/GenBank/DDBJ databases">
        <title>Thalassococcus sp. CAU 1522 isolated from sea sand, Republic of Korea.</title>
        <authorList>
            <person name="Kim W."/>
        </authorList>
    </citation>
    <scope>NUCLEOTIDE SEQUENCE</scope>
    <source>
        <strain evidence="9">CAU 1522</strain>
    </source>
</reference>
<dbReference type="NCBIfam" id="TIGR01892">
    <property type="entry name" value="AcOrn-deacetyl"/>
    <property type="match status" value="1"/>
</dbReference>